<sequence length="50" mass="5887">MTDALRWHYKTSIAISPMNLYAYPAKRLNYKLGQTFIKIVCITLKINNLR</sequence>
<evidence type="ECO:0000313" key="2">
    <source>
        <dbReference type="Proteomes" id="UP000432350"/>
    </source>
</evidence>
<dbReference type="Proteomes" id="UP000432350">
    <property type="component" value="Unassembled WGS sequence"/>
</dbReference>
<organism evidence="1 2">
    <name type="scientific">Sphingobacterium multivorum</name>
    <dbReference type="NCBI Taxonomy" id="28454"/>
    <lineage>
        <taxon>Bacteria</taxon>
        <taxon>Pseudomonadati</taxon>
        <taxon>Bacteroidota</taxon>
        <taxon>Sphingobacteriia</taxon>
        <taxon>Sphingobacteriales</taxon>
        <taxon>Sphingobacteriaceae</taxon>
        <taxon>Sphingobacterium</taxon>
    </lineage>
</organism>
<dbReference type="AlphaFoldDB" id="A0A654B1P5"/>
<gene>
    <name evidence="1" type="ORF">SPHINGO8BC_150754</name>
</gene>
<evidence type="ECO:0000313" key="1">
    <source>
        <dbReference type="EMBL" id="VXC74191.1"/>
    </source>
</evidence>
<proteinExistence type="predicted"/>
<protein>
    <submittedName>
        <fullName evidence="1">Uncharacterized protein</fullName>
    </submittedName>
</protein>
<name>A0A654B1P5_SPHMU</name>
<accession>A0A654B1P5</accession>
<reference evidence="1 2" key="1">
    <citation type="submission" date="2019-10" db="EMBL/GenBank/DDBJ databases">
        <authorList>
            <person name="Karimi E."/>
        </authorList>
    </citation>
    <scope>NUCLEOTIDE SEQUENCE [LARGE SCALE GENOMIC DNA]</scope>
    <source>
        <strain evidence="1 2">Sphingobacterium sp. 8BC</strain>
    </source>
</reference>
<dbReference type="EMBL" id="CABWMV010000007">
    <property type="protein sequence ID" value="VXC74191.1"/>
    <property type="molecule type" value="Genomic_DNA"/>
</dbReference>